<keyword evidence="3" id="KW-0472">Membrane</keyword>
<comment type="similarity">
    <text evidence="1">Belongs to the YggT family.</text>
</comment>
<keyword evidence="5" id="KW-1185">Reference proteome</keyword>
<evidence type="ECO:0000313" key="4">
    <source>
        <dbReference type="EMBL" id="PGH54757.1"/>
    </source>
</evidence>
<sequence length="162" mass="18171">MTCACDDVGGGAGRGIGRPIRRRPPGRSAGRRTGQVSPLMLRVPGKGWRPLRNPLRAAVAKPPWSWPGMIALYLLINTILDLFFWVLILSAILSWLVAFNIVNTRNRAVYLIGDFLYRITEPVLRPIRRVLPNLGGLDLSPIVVLLAISFIQNLMAQYWPRF</sequence>
<dbReference type="InterPro" id="IPR003425">
    <property type="entry name" value="CCB3/YggT"/>
</dbReference>
<dbReference type="AlphaFoldDB" id="A0A2B8BBY7"/>
<evidence type="ECO:0000256" key="3">
    <source>
        <dbReference type="SAM" id="Phobius"/>
    </source>
</evidence>
<comment type="caution">
    <text evidence="4">The sequence shown here is derived from an EMBL/GenBank/DDBJ whole genome shotgun (WGS) entry which is preliminary data.</text>
</comment>
<keyword evidence="3" id="KW-0812">Transmembrane</keyword>
<evidence type="ECO:0008006" key="6">
    <source>
        <dbReference type="Google" id="ProtNLM"/>
    </source>
</evidence>
<evidence type="ECO:0000256" key="1">
    <source>
        <dbReference type="ARBA" id="ARBA00010894"/>
    </source>
</evidence>
<feature type="region of interest" description="Disordered" evidence="2">
    <location>
        <begin position="14"/>
        <end position="34"/>
    </location>
</feature>
<dbReference type="PANTHER" id="PTHR33219">
    <property type="entry name" value="YLMG HOMOLOG PROTEIN 2, CHLOROPLASTIC"/>
    <property type="match status" value="1"/>
</dbReference>
<dbReference type="Proteomes" id="UP000225379">
    <property type="component" value="Unassembled WGS sequence"/>
</dbReference>
<reference evidence="5" key="1">
    <citation type="submission" date="2017-10" db="EMBL/GenBank/DDBJ databases">
        <authorList>
            <person name="Kravchenko I.K."/>
            <person name="Grouzdev D.S."/>
        </authorList>
    </citation>
    <scope>NUCLEOTIDE SEQUENCE [LARGE SCALE GENOMIC DNA]</scope>
    <source>
        <strain evidence="5">B2</strain>
    </source>
</reference>
<dbReference type="Pfam" id="PF02325">
    <property type="entry name" value="CCB3_YggT"/>
    <property type="match status" value="1"/>
</dbReference>
<protein>
    <recommendedName>
        <fullName evidence="6">YggT family protein</fullName>
    </recommendedName>
</protein>
<dbReference type="EMBL" id="PDKW01000043">
    <property type="protein sequence ID" value="PGH54757.1"/>
    <property type="molecule type" value="Genomic_DNA"/>
</dbReference>
<feature type="transmembrane region" description="Helical" evidence="3">
    <location>
        <begin position="70"/>
        <end position="97"/>
    </location>
</feature>
<feature type="transmembrane region" description="Helical" evidence="3">
    <location>
        <begin position="134"/>
        <end position="155"/>
    </location>
</feature>
<accession>A0A2B8BBY7</accession>
<keyword evidence="3" id="KW-1133">Transmembrane helix</keyword>
<gene>
    <name evidence="4" type="ORF">CRT60_34030</name>
</gene>
<organism evidence="4 5">
    <name type="scientific">Azospirillum palustre</name>
    <dbReference type="NCBI Taxonomy" id="2044885"/>
    <lineage>
        <taxon>Bacteria</taxon>
        <taxon>Pseudomonadati</taxon>
        <taxon>Pseudomonadota</taxon>
        <taxon>Alphaproteobacteria</taxon>
        <taxon>Rhodospirillales</taxon>
        <taxon>Azospirillaceae</taxon>
        <taxon>Azospirillum</taxon>
    </lineage>
</organism>
<dbReference type="OrthoDB" id="9814445at2"/>
<proteinExistence type="inferred from homology"/>
<evidence type="ECO:0000256" key="2">
    <source>
        <dbReference type="SAM" id="MobiDB-lite"/>
    </source>
</evidence>
<evidence type="ECO:0000313" key="5">
    <source>
        <dbReference type="Proteomes" id="UP000225379"/>
    </source>
</evidence>
<name>A0A2B8BBY7_9PROT</name>
<dbReference type="PANTHER" id="PTHR33219:SF14">
    <property type="entry name" value="PROTEIN COFACTOR ASSEMBLY OF COMPLEX C SUBUNIT B CCB3, CHLOROPLASTIC-RELATED"/>
    <property type="match status" value="1"/>
</dbReference>
<dbReference type="GO" id="GO:0016020">
    <property type="term" value="C:membrane"/>
    <property type="evidence" value="ECO:0007669"/>
    <property type="project" value="InterPro"/>
</dbReference>